<keyword evidence="3" id="KW-1185">Reference proteome</keyword>
<name>A0ABN9PLH5_9DINO</name>
<evidence type="ECO:0000313" key="3">
    <source>
        <dbReference type="Proteomes" id="UP001189429"/>
    </source>
</evidence>
<feature type="coiled-coil region" evidence="1">
    <location>
        <begin position="88"/>
        <end position="115"/>
    </location>
</feature>
<evidence type="ECO:0000313" key="2">
    <source>
        <dbReference type="EMBL" id="CAK0793910.1"/>
    </source>
</evidence>
<gene>
    <name evidence="2" type="ORF">PCOR1329_LOCUS4054</name>
</gene>
<sequence>MTNERVGEALKTEFDALPERNLGRQISDVVGGRIVSIGRSRDPKGIYKQVEDMFVRINYCALDCEMMNFERLQLQRQQEFEETTRALREAHANEKEQLQYKLREMEMEMRQASHLNDGRLAEILKGAAQISAGNCQFLHGLGAGAGQFMQGLAALSLASGAMASGACSLM</sequence>
<dbReference type="EMBL" id="CAUYUJ010001050">
    <property type="protein sequence ID" value="CAK0793910.1"/>
    <property type="molecule type" value="Genomic_DNA"/>
</dbReference>
<protein>
    <submittedName>
        <fullName evidence="2">Uncharacterized protein</fullName>
    </submittedName>
</protein>
<keyword evidence="1" id="KW-0175">Coiled coil</keyword>
<reference evidence="2" key="1">
    <citation type="submission" date="2023-10" db="EMBL/GenBank/DDBJ databases">
        <authorList>
            <person name="Chen Y."/>
            <person name="Shah S."/>
            <person name="Dougan E. K."/>
            <person name="Thang M."/>
            <person name="Chan C."/>
        </authorList>
    </citation>
    <scope>NUCLEOTIDE SEQUENCE [LARGE SCALE GENOMIC DNA]</scope>
</reference>
<comment type="caution">
    <text evidence="2">The sequence shown here is derived from an EMBL/GenBank/DDBJ whole genome shotgun (WGS) entry which is preliminary data.</text>
</comment>
<organism evidence="2 3">
    <name type="scientific">Prorocentrum cordatum</name>
    <dbReference type="NCBI Taxonomy" id="2364126"/>
    <lineage>
        <taxon>Eukaryota</taxon>
        <taxon>Sar</taxon>
        <taxon>Alveolata</taxon>
        <taxon>Dinophyceae</taxon>
        <taxon>Prorocentrales</taxon>
        <taxon>Prorocentraceae</taxon>
        <taxon>Prorocentrum</taxon>
    </lineage>
</organism>
<dbReference type="Proteomes" id="UP001189429">
    <property type="component" value="Unassembled WGS sequence"/>
</dbReference>
<accession>A0ABN9PLH5</accession>
<proteinExistence type="predicted"/>
<evidence type="ECO:0000256" key="1">
    <source>
        <dbReference type="SAM" id="Coils"/>
    </source>
</evidence>